<dbReference type="RefSeq" id="WP_107493330.1">
    <property type="nucleotide sequence ID" value="NZ_PZKC01000006.1"/>
</dbReference>
<protein>
    <submittedName>
        <fullName evidence="2">DUF2325 domain-containing protein</fullName>
    </submittedName>
</protein>
<reference evidence="2 3" key="2">
    <citation type="submission" date="2018-04" db="EMBL/GenBank/DDBJ databases">
        <title>Thauera lacus sp. nov., isolated from an saline lake in Inner Mongolia, China.</title>
        <authorList>
            <person name="Liang Q.-Y."/>
        </authorList>
    </citation>
    <scope>NUCLEOTIDE SEQUENCE [LARGE SCALE GENOMIC DNA]</scope>
    <source>
        <strain evidence="2 3">D20</strain>
    </source>
</reference>
<comment type="similarity">
    <text evidence="1">Belongs to the UPF0751 family.</text>
</comment>
<dbReference type="AlphaFoldDB" id="A0A2T4IF68"/>
<keyword evidence="3" id="KW-1185">Reference proteome</keyword>
<evidence type="ECO:0000256" key="1">
    <source>
        <dbReference type="ARBA" id="ARBA00007189"/>
    </source>
</evidence>
<dbReference type="Proteomes" id="UP000241193">
    <property type="component" value="Unassembled WGS sequence"/>
</dbReference>
<organism evidence="2 3">
    <name type="scientific">Pseudothauera lacus</name>
    <dbReference type="NCBI Taxonomy" id="2136175"/>
    <lineage>
        <taxon>Bacteria</taxon>
        <taxon>Pseudomonadati</taxon>
        <taxon>Pseudomonadota</taxon>
        <taxon>Betaproteobacteria</taxon>
        <taxon>Rhodocyclales</taxon>
        <taxon>Zoogloeaceae</taxon>
        <taxon>Pseudothauera</taxon>
    </lineage>
</organism>
<sequence>MNALIVGADRLGNIPDVLAQFGIRIAAHVSGRDTTHQRRSAPLPAGIQVVILFTDFLGHNVMQRFREAASREGVMFVCCRRSVCALQEALGRRMSAEECSTCGGKEGCGRKKR</sequence>
<proteinExistence type="inferred from homology"/>
<evidence type="ECO:0000313" key="3">
    <source>
        <dbReference type="Proteomes" id="UP000241193"/>
    </source>
</evidence>
<dbReference type="PIRSF" id="PIRSF020408">
    <property type="entry name" value="UCP020408"/>
    <property type="match status" value="1"/>
</dbReference>
<comment type="caution">
    <text evidence="2">The sequence shown here is derived from an EMBL/GenBank/DDBJ whole genome shotgun (WGS) entry which is preliminary data.</text>
</comment>
<dbReference type="EMBL" id="PZKC01000006">
    <property type="protein sequence ID" value="PTD96422.1"/>
    <property type="molecule type" value="Genomic_DNA"/>
</dbReference>
<gene>
    <name evidence="2" type="ORF">C8261_08900</name>
</gene>
<name>A0A2T4IF68_9RHOO</name>
<dbReference type="OrthoDB" id="5324142at2"/>
<accession>A0A2T4IF68</accession>
<reference evidence="2 3" key="1">
    <citation type="submission" date="2018-03" db="EMBL/GenBank/DDBJ databases">
        <authorList>
            <person name="Keele B.F."/>
        </authorList>
    </citation>
    <scope>NUCLEOTIDE SEQUENCE [LARGE SCALE GENOMIC DNA]</scope>
    <source>
        <strain evidence="2 3">D20</strain>
    </source>
</reference>
<dbReference type="Pfam" id="PF10087">
    <property type="entry name" value="DUF2325"/>
    <property type="match status" value="1"/>
</dbReference>
<evidence type="ECO:0000313" key="2">
    <source>
        <dbReference type="EMBL" id="PTD96422.1"/>
    </source>
</evidence>
<dbReference type="InterPro" id="IPR016772">
    <property type="entry name" value="UCP020408"/>
</dbReference>